<dbReference type="InterPro" id="IPR009075">
    <property type="entry name" value="AcylCo_DH/oxidase_C"/>
</dbReference>
<evidence type="ECO:0008006" key="10">
    <source>
        <dbReference type="Google" id="ProtNLM"/>
    </source>
</evidence>
<reference evidence="8 9" key="1">
    <citation type="submission" date="2020-03" db="EMBL/GenBank/DDBJ databases">
        <authorList>
            <consortium name="Genoscope - CEA"/>
            <person name="William W."/>
        </authorList>
    </citation>
    <scope>NUCLEOTIDE SEQUENCE [LARGE SCALE GENOMIC DNA]</scope>
    <source>
        <strain evidence="9">DSM 16959</strain>
    </source>
</reference>
<dbReference type="SUPFAM" id="SSF56645">
    <property type="entry name" value="Acyl-CoA dehydrogenase NM domain-like"/>
    <property type="match status" value="1"/>
</dbReference>
<dbReference type="Gene3D" id="2.40.110.10">
    <property type="entry name" value="Butyryl-CoA Dehydrogenase, subunit A, domain 2"/>
    <property type="match status" value="1"/>
</dbReference>
<dbReference type="PANTHER" id="PTHR43884">
    <property type="entry name" value="ACYL-COA DEHYDROGENASE"/>
    <property type="match status" value="1"/>
</dbReference>
<dbReference type="AlphaFoldDB" id="A0A6S6XYF3"/>
<dbReference type="EMBL" id="LR778301">
    <property type="protein sequence ID" value="CAB1370058.1"/>
    <property type="molecule type" value="Genomic_DNA"/>
</dbReference>
<comment type="cofactor">
    <cofactor evidence="1">
        <name>FAD</name>
        <dbReference type="ChEBI" id="CHEBI:57692"/>
    </cofactor>
</comment>
<dbReference type="InterPro" id="IPR009100">
    <property type="entry name" value="AcylCoA_DH/oxidase_NM_dom_sf"/>
</dbReference>
<evidence type="ECO:0000256" key="2">
    <source>
        <dbReference type="ARBA" id="ARBA00009347"/>
    </source>
</evidence>
<proteinExistence type="inferred from homology"/>
<dbReference type="InterPro" id="IPR013786">
    <property type="entry name" value="AcylCoA_DH/ox_N"/>
</dbReference>
<sequence length="372" mass="41009">MELDFTPEQLQIKDAVRRFLSRECPPGLVRKMREERTALPRDIWRPMADLGWLGLPFDESYGGAGGDWVTLAALVEELGRACDPTPFADCVLTCGWLIQDLGSEAQKQRWLPPLIEGKLMLSLATHEEKALRSPGDQPSTLRESATGLRLDGQKGFVENAADSDFLLVSAVMANTGEPCLALIPPHAEGIELIALHSLAHPNLYEVRFRAVSLAPEQLLYRSADLPAHLATAQDRTVAFQSAAAVGGAQRVLEMALDYAKERQQFGKPIGSFQAVQHLLANTWSEVETARLAAYEAITHLEAGLPGAADKVAVAKCASNETFVRTCFTAHQIFGGMGYMWETDLHLWTRKAKEIEMAWGGLYPYRRRLAANL</sequence>
<accession>A0A6S6XYF3</accession>
<dbReference type="KEGG" id="doe:DENOEST_2899"/>
<evidence type="ECO:0000256" key="3">
    <source>
        <dbReference type="ARBA" id="ARBA00022630"/>
    </source>
</evidence>
<organism evidence="8 9">
    <name type="scientific">Denitratisoma oestradiolicum</name>
    <dbReference type="NCBI Taxonomy" id="311182"/>
    <lineage>
        <taxon>Bacteria</taxon>
        <taxon>Pseudomonadati</taxon>
        <taxon>Pseudomonadota</taxon>
        <taxon>Betaproteobacteria</taxon>
        <taxon>Nitrosomonadales</taxon>
        <taxon>Sterolibacteriaceae</taxon>
        <taxon>Denitratisoma</taxon>
    </lineage>
</organism>
<gene>
    <name evidence="8" type="ORF">DENOEST_2899</name>
</gene>
<dbReference type="Pfam" id="PF00441">
    <property type="entry name" value="Acyl-CoA_dh_1"/>
    <property type="match status" value="1"/>
</dbReference>
<evidence type="ECO:0000259" key="7">
    <source>
        <dbReference type="Pfam" id="PF02771"/>
    </source>
</evidence>
<evidence type="ECO:0000256" key="4">
    <source>
        <dbReference type="ARBA" id="ARBA00022827"/>
    </source>
</evidence>
<evidence type="ECO:0000313" key="8">
    <source>
        <dbReference type="EMBL" id="CAB1370058.1"/>
    </source>
</evidence>
<evidence type="ECO:0000313" key="9">
    <source>
        <dbReference type="Proteomes" id="UP000515733"/>
    </source>
</evidence>
<feature type="domain" description="Acyl-CoA dehydrogenase/oxidase C-terminal" evidence="6">
    <location>
        <begin position="241"/>
        <end position="355"/>
    </location>
</feature>
<name>A0A6S6XYF3_9PROT</name>
<dbReference type="GO" id="GO:0003995">
    <property type="term" value="F:acyl-CoA dehydrogenase activity"/>
    <property type="evidence" value="ECO:0007669"/>
    <property type="project" value="TreeGrafter"/>
</dbReference>
<dbReference type="Proteomes" id="UP000515733">
    <property type="component" value="Chromosome"/>
</dbReference>
<keyword evidence="3" id="KW-0285">Flavoprotein</keyword>
<keyword evidence="5" id="KW-0560">Oxidoreductase</keyword>
<protein>
    <recommendedName>
        <fullName evidence="10">Acyl-CoA dehydrogenase</fullName>
    </recommendedName>
</protein>
<comment type="similarity">
    <text evidence="2">Belongs to the acyl-CoA dehydrogenase family.</text>
</comment>
<dbReference type="Pfam" id="PF02771">
    <property type="entry name" value="Acyl-CoA_dh_N"/>
    <property type="match status" value="1"/>
</dbReference>
<keyword evidence="4" id="KW-0274">FAD</keyword>
<dbReference type="SUPFAM" id="SSF47203">
    <property type="entry name" value="Acyl-CoA dehydrogenase C-terminal domain-like"/>
    <property type="match status" value="1"/>
</dbReference>
<evidence type="ECO:0000256" key="5">
    <source>
        <dbReference type="ARBA" id="ARBA00023002"/>
    </source>
</evidence>
<evidence type="ECO:0000256" key="1">
    <source>
        <dbReference type="ARBA" id="ARBA00001974"/>
    </source>
</evidence>
<dbReference type="OrthoDB" id="8523432at2"/>
<feature type="domain" description="Acyl-CoA dehydrogenase/oxidase N-terminal" evidence="7">
    <location>
        <begin position="6"/>
        <end position="118"/>
    </location>
</feature>
<dbReference type="InterPro" id="IPR036250">
    <property type="entry name" value="AcylCo_DH-like_C"/>
</dbReference>
<dbReference type="InterPro" id="IPR037069">
    <property type="entry name" value="AcylCoA_DH/ox_N_sf"/>
</dbReference>
<evidence type="ECO:0000259" key="6">
    <source>
        <dbReference type="Pfam" id="PF00441"/>
    </source>
</evidence>
<dbReference type="GO" id="GO:0050660">
    <property type="term" value="F:flavin adenine dinucleotide binding"/>
    <property type="evidence" value="ECO:0007669"/>
    <property type="project" value="InterPro"/>
</dbReference>
<keyword evidence="9" id="KW-1185">Reference proteome</keyword>
<dbReference type="Gene3D" id="1.10.540.10">
    <property type="entry name" value="Acyl-CoA dehydrogenase/oxidase, N-terminal domain"/>
    <property type="match status" value="1"/>
</dbReference>
<dbReference type="Gene3D" id="1.20.140.10">
    <property type="entry name" value="Butyryl-CoA Dehydrogenase, subunit A, domain 3"/>
    <property type="match status" value="1"/>
</dbReference>
<dbReference type="PANTHER" id="PTHR43884:SF20">
    <property type="entry name" value="ACYL-COA DEHYDROGENASE FADE28"/>
    <property type="match status" value="1"/>
</dbReference>
<dbReference type="RefSeq" id="WP_145770990.1">
    <property type="nucleotide sequence ID" value="NZ_LR778301.1"/>
</dbReference>
<dbReference type="InterPro" id="IPR046373">
    <property type="entry name" value="Acyl-CoA_Oxase/DH_mid-dom_sf"/>
</dbReference>